<evidence type="ECO:0000313" key="3">
    <source>
        <dbReference type="Proteomes" id="UP000316921"/>
    </source>
</evidence>
<keyword evidence="3" id="KW-1185">Reference proteome</keyword>
<dbReference type="RefSeq" id="WP_145063123.1">
    <property type="nucleotide sequence ID" value="NZ_CP036287.1"/>
</dbReference>
<dbReference type="EMBL" id="CP036287">
    <property type="protein sequence ID" value="QDU65985.1"/>
    <property type="molecule type" value="Genomic_DNA"/>
</dbReference>
<accession>A0A518BG84</accession>
<dbReference type="KEGG" id="pbap:Pla133_10510"/>
<gene>
    <name evidence="2" type="ORF">Pla133_10510</name>
</gene>
<evidence type="ECO:0000313" key="2">
    <source>
        <dbReference type="EMBL" id="QDU65985.1"/>
    </source>
</evidence>
<protein>
    <submittedName>
        <fullName evidence="2">Uncharacterized protein</fullName>
    </submittedName>
</protein>
<feature type="compositionally biased region" description="Basic residues" evidence="1">
    <location>
        <begin position="1"/>
        <end position="12"/>
    </location>
</feature>
<dbReference type="Proteomes" id="UP000316921">
    <property type="component" value="Chromosome"/>
</dbReference>
<organism evidence="2 3">
    <name type="scientific">Engelhardtia mirabilis</name>
    <dbReference type="NCBI Taxonomy" id="2528011"/>
    <lineage>
        <taxon>Bacteria</taxon>
        <taxon>Pseudomonadati</taxon>
        <taxon>Planctomycetota</taxon>
        <taxon>Planctomycetia</taxon>
        <taxon>Planctomycetia incertae sedis</taxon>
        <taxon>Engelhardtia</taxon>
    </lineage>
</organism>
<proteinExistence type="predicted"/>
<reference evidence="2 3" key="1">
    <citation type="submission" date="2019-02" db="EMBL/GenBank/DDBJ databases">
        <title>Deep-cultivation of Planctomycetes and their phenomic and genomic characterization uncovers novel biology.</title>
        <authorList>
            <person name="Wiegand S."/>
            <person name="Jogler M."/>
            <person name="Boedeker C."/>
            <person name="Pinto D."/>
            <person name="Vollmers J."/>
            <person name="Rivas-Marin E."/>
            <person name="Kohn T."/>
            <person name="Peeters S.H."/>
            <person name="Heuer A."/>
            <person name="Rast P."/>
            <person name="Oberbeckmann S."/>
            <person name="Bunk B."/>
            <person name="Jeske O."/>
            <person name="Meyerdierks A."/>
            <person name="Storesund J.E."/>
            <person name="Kallscheuer N."/>
            <person name="Luecker S."/>
            <person name="Lage O.M."/>
            <person name="Pohl T."/>
            <person name="Merkel B.J."/>
            <person name="Hornburger P."/>
            <person name="Mueller R.-W."/>
            <person name="Bruemmer F."/>
            <person name="Labrenz M."/>
            <person name="Spormann A.M."/>
            <person name="Op den Camp H."/>
            <person name="Overmann J."/>
            <person name="Amann R."/>
            <person name="Jetten M.S.M."/>
            <person name="Mascher T."/>
            <person name="Medema M.H."/>
            <person name="Devos D.P."/>
            <person name="Kaster A.-K."/>
            <person name="Ovreas L."/>
            <person name="Rohde M."/>
            <person name="Galperin M.Y."/>
            <person name="Jogler C."/>
        </authorList>
    </citation>
    <scope>NUCLEOTIDE SEQUENCE [LARGE SCALE GENOMIC DNA]</scope>
    <source>
        <strain evidence="2 3">Pla133</strain>
    </source>
</reference>
<sequence>MAKKRATKKKATTPRGTDDSGGSSGGTGAGRQARPWGLDVPAYMATFSFLGQFEGLDTPFAQAGATKLSALRYWNEVGDGSRRTAAKALALRIDERFTEWLGAHYEAGIDFGSAISELFSVLESGRTRTVKDLADTADDLYRMRREAD</sequence>
<evidence type="ECO:0000256" key="1">
    <source>
        <dbReference type="SAM" id="MobiDB-lite"/>
    </source>
</evidence>
<feature type="region of interest" description="Disordered" evidence="1">
    <location>
        <begin position="1"/>
        <end position="33"/>
    </location>
</feature>
<dbReference type="AlphaFoldDB" id="A0A518BG84"/>
<name>A0A518BG84_9BACT</name>